<proteinExistence type="predicted"/>
<reference evidence="2 3" key="1">
    <citation type="submission" date="2017-06" db="EMBL/GenBank/DDBJ databases">
        <authorList>
            <person name="Kim H.J."/>
            <person name="Triplett B.A."/>
        </authorList>
    </citation>
    <scope>NUCLEOTIDE SEQUENCE [LARGE SCALE GENOMIC DNA]</scope>
    <source>
        <strain evidence="2 3">DSM 43151</strain>
    </source>
</reference>
<protein>
    <submittedName>
        <fullName evidence="2">Uncharacterized protein</fullName>
    </submittedName>
</protein>
<evidence type="ECO:0000313" key="2">
    <source>
        <dbReference type="EMBL" id="SNR62302.1"/>
    </source>
</evidence>
<dbReference type="Proteomes" id="UP000198415">
    <property type="component" value="Unassembled WGS sequence"/>
</dbReference>
<keyword evidence="3" id="KW-1185">Reference proteome</keyword>
<feature type="region of interest" description="Disordered" evidence="1">
    <location>
        <begin position="24"/>
        <end position="77"/>
    </location>
</feature>
<name>A0A238XUB8_9ACTN</name>
<dbReference type="AlphaFoldDB" id="A0A238XUB8"/>
<feature type="compositionally biased region" description="Low complexity" evidence="1">
    <location>
        <begin position="61"/>
        <end position="77"/>
    </location>
</feature>
<accession>A0A238XUB8</accession>
<dbReference type="RefSeq" id="WP_089293224.1">
    <property type="nucleotide sequence ID" value="NZ_FZNR01000004.1"/>
</dbReference>
<organism evidence="2 3">
    <name type="scientific">Actinoplanes regularis</name>
    <dbReference type="NCBI Taxonomy" id="52697"/>
    <lineage>
        <taxon>Bacteria</taxon>
        <taxon>Bacillati</taxon>
        <taxon>Actinomycetota</taxon>
        <taxon>Actinomycetes</taxon>
        <taxon>Micromonosporales</taxon>
        <taxon>Micromonosporaceae</taxon>
        <taxon>Actinoplanes</taxon>
    </lineage>
</organism>
<gene>
    <name evidence="2" type="ORF">SAMN06264365_10411</name>
</gene>
<evidence type="ECO:0000313" key="3">
    <source>
        <dbReference type="Proteomes" id="UP000198415"/>
    </source>
</evidence>
<dbReference type="EMBL" id="FZNR01000004">
    <property type="protein sequence ID" value="SNR62302.1"/>
    <property type="molecule type" value="Genomic_DNA"/>
</dbReference>
<sequence length="77" mass="8109">MPVRPFSVRLDPDELARQDIAAALARPATTGDENGASGAAHHGADDSRQTARRHSDRAHAGRAAAAAGSRSYAFRRS</sequence>
<evidence type="ECO:0000256" key="1">
    <source>
        <dbReference type="SAM" id="MobiDB-lite"/>
    </source>
</evidence>